<evidence type="ECO:0000256" key="1">
    <source>
        <dbReference type="ARBA" id="ARBA00007261"/>
    </source>
</evidence>
<dbReference type="GO" id="GO:0046872">
    <property type="term" value="F:metal ion binding"/>
    <property type="evidence" value="ECO:0007669"/>
    <property type="project" value="InterPro"/>
</dbReference>
<reference evidence="4 5" key="1">
    <citation type="submission" date="2020-03" db="EMBL/GenBank/DDBJ databases">
        <title>Metabolic flexibility allows generalist bacteria to become dominant in a frequently disturbed ecosystem.</title>
        <authorList>
            <person name="Chen Y.-J."/>
            <person name="Leung P.M."/>
            <person name="Bay S.K."/>
            <person name="Hugenholtz P."/>
            <person name="Kessler A.J."/>
            <person name="Shelley G."/>
            <person name="Waite D.W."/>
            <person name="Cook P.L."/>
            <person name="Greening C."/>
        </authorList>
    </citation>
    <scope>NUCLEOTIDE SEQUENCE [LARGE SCALE GENOMIC DNA]</scope>
    <source>
        <strain evidence="4">SS_bin_28</strain>
    </source>
</reference>
<protein>
    <submittedName>
        <fullName evidence="4">Insulinase family protein</fullName>
    </submittedName>
</protein>
<feature type="coiled-coil region" evidence="2">
    <location>
        <begin position="387"/>
        <end position="414"/>
    </location>
</feature>
<dbReference type="PANTHER" id="PTHR11851:SF49">
    <property type="entry name" value="MITOCHONDRIAL-PROCESSING PEPTIDASE SUBUNIT ALPHA"/>
    <property type="match status" value="1"/>
</dbReference>
<comment type="similarity">
    <text evidence="1">Belongs to the peptidase M16 family.</text>
</comment>
<dbReference type="Pfam" id="PF05193">
    <property type="entry name" value="Peptidase_M16_C"/>
    <property type="match status" value="1"/>
</dbReference>
<name>A0A7Y2H268_UNCEI</name>
<dbReference type="PANTHER" id="PTHR11851">
    <property type="entry name" value="METALLOPROTEASE"/>
    <property type="match status" value="1"/>
</dbReference>
<evidence type="ECO:0000313" key="5">
    <source>
        <dbReference type="Proteomes" id="UP000547674"/>
    </source>
</evidence>
<gene>
    <name evidence="4" type="ORF">HKN21_08485</name>
</gene>
<sequence>MTTPASAQNLKKFEKKVTEFTLDNGLHFIIVERHEAPVVSFMTYANVGGVDEVKGVTGMAHMFEHMAFKGTSDIGTKDPAAERECMDRADALYDEWRREKAKGSRANPDEIARLEEEFKAVDESCREFIVPAEYDQLLTSNGATGLNASTWYDETRYYLNLPSNKLELWFALESVRFLDPVLREFYQEKDVVTEERRMRTENQPIGKLLEETVSAAYKSHPYGEPVVGHMSDIHSYTREEARKWFETYYGPGNLTICIAGDVDPDEAKKLAKTYFERLPVRPEPPLVDTVEPPQLGERRVTIEDPAQPAVLIAYHKPDMFHEDAAVFDAISDIMGSGRTSRLNKVLVKEKKIAVAAGGFAGFIGGKFPDLFLFFAIPSQGHTAAECEEAILAEIEKMKNELVEADELRKSKTRARAGLIRQLGSNSGLAFQLAGYQAKYGDWRRLFTEIDDIEAVTADDIKRVANEYFKKNNRTVGSLVTEEKDVQTES</sequence>
<feature type="domain" description="Peptidase M16 C-terminal" evidence="3">
    <location>
        <begin position="236"/>
        <end position="412"/>
    </location>
</feature>
<evidence type="ECO:0000313" key="4">
    <source>
        <dbReference type="EMBL" id="NNF06784.1"/>
    </source>
</evidence>
<evidence type="ECO:0000259" key="3">
    <source>
        <dbReference type="Pfam" id="PF05193"/>
    </source>
</evidence>
<dbReference type="EMBL" id="JABDJR010000333">
    <property type="protein sequence ID" value="NNF06784.1"/>
    <property type="molecule type" value="Genomic_DNA"/>
</dbReference>
<dbReference type="InterPro" id="IPR007863">
    <property type="entry name" value="Peptidase_M16_C"/>
</dbReference>
<dbReference type="InterPro" id="IPR011249">
    <property type="entry name" value="Metalloenz_LuxS/M16"/>
</dbReference>
<organism evidence="4 5">
    <name type="scientific">Eiseniibacteriota bacterium</name>
    <dbReference type="NCBI Taxonomy" id="2212470"/>
    <lineage>
        <taxon>Bacteria</taxon>
        <taxon>Candidatus Eiseniibacteriota</taxon>
    </lineage>
</organism>
<comment type="caution">
    <text evidence="4">The sequence shown here is derived from an EMBL/GenBank/DDBJ whole genome shotgun (WGS) entry which is preliminary data.</text>
</comment>
<dbReference type="InterPro" id="IPR050361">
    <property type="entry name" value="MPP/UQCRC_Complex"/>
</dbReference>
<dbReference type="AlphaFoldDB" id="A0A7Y2H268"/>
<keyword evidence="2" id="KW-0175">Coiled coil</keyword>
<dbReference type="SUPFAM" id="SSF63411">
    <property type="entry name" value="LuxS/MPP-like metallohydrolase"/>
    <property type="match status" value="2"/>
</dbReference>
<dbReference type="Proteomes" id="UP000547674">
    <property type="component" value="Unassembled WGS sequence"/>
</dbReference>
<proteinExistence type="inferred from homology"/>
<dbReference type="Gene3D" id="3.30.830.10">
    <property type="entry name" value="Metalloenzyme, LuxS/M16 peptidase-like"/>
    <property type="match status" value="3"/>
</dbReference>
<evidence type="ECO:0000256" key="2">
    <source>
        <dbReference type="SAM" id="Coils"/>
    </source>
</evidence>
<accession>A0A7Y2H268</accession>